<sequence>MLAADKLQLQSALKQQATALKEKEFQLHHTNLMTVGTQAAVLAGLDVTMFIEFQPPANIEWAHILNGYGTIFPRTIKFFYYACITVAFCCNVLVVGQTTILSVLGSGFALRGPDGSMIAATDGKQT</sequence>
<keyword evidence="1" id="KW-1133">Transmembrane helix</keyword>
<dbReference type="EMBL" id="HBEL01031554">
    <property type="protein sequence ID" value="CAD8418603.1"/>
    <property type="molecule type" value="Transcribed_RNA"/>
</dbReference>
<gene>
    <name evidence="2" type="ORF">PINE0816_LOCUS14738</name>
</gene>
<protein>
    <submittedName>
        <fullName evidence="2">Uncharacterized protein</fullName>
    </submittedName>
</protein>
<organism evidence="2">
    <name type="scientific">Proboscia inermis</name>
    <dbReference type="NCBI Taxonomy" id="420281"/>
    <lineage>
        <taxon>Eukaryota</taxon>
        <taxon>Sar</taxon>
        <taxon>Stramenopiles</taxon>
        <taxon>Ochrophyta</taxon>
        <taxon>Bacillariophyta</taxon>
        <taxon>Coscinodiscophyceae</taxon>
        <taxon>Rhizosoleniophycidae</taxon>
        <taxon>Rhizosoleniales</taxon>
        <taxon>Rhizosoleniaceae</taxon>
        <taxon>Proboscia</taxon>
    </lineage>
</organism>
<keyword evidence="1" id="KW-0812">Transmembrane</keyword>
<proteinExistence type="predicted"/>
<keyword evidence="1" id="KW-0472">Membrane</keyword>
<accession>A0A7S0GIG0</accession>
<reference evidence="2" key="1">
    <citation type="submission" date="2021-01" db="EMBL/GenBank/DDBJ databases">
        <authorList>
            <person name="Corre E."/>
            <person name="Pelletier E."/>
            <person name="Niang G."/>
            <person name="Scheremetjew M."/>
            <person name="Finn R."/>
            <person name="Kale V."/>
            <person name="Holt S."/>
            <person name="Cochrane G."/>
            <person name="Meng A."/>
            <person name="Brown T."/>
            <person name="Cohen L."/>
        </authorList>
    </citation>
    <scope>NUCLEOTIDE SEQUENCE</scope>
    <source>
        <strain evidence="2">CCAP1064/1</strain>
    </source>
</reference>
<dbReference type="AlphaFoldDB" id="A0A7S0GIG0"/>
<feature type="transmembrane region" description="Helical" evidence="1">
    <location>
        <begin position="78"/>
        <end position="104"/>
    </location>
</feature>
<name>A0A7S0GIG0_9STRA</name>
<evidence type="ECO:0000256" key="1">
    <source>
        <dbReference type="SAM" id="Phobius"/>
    </source>
</evidence>
<evidence type="ECO:0000313" key="2">
    <source>
        <dbReference type="EMBL" id="CAD8418603.1"/>
    </source>
</evidence>